<evidence type="ECO:0000256" key="8">
    <source>
        <dbReference type="ARBA" id="ARBA00048988"/>
    </source>
</evidence>
<accession>A0A221T355</accession>
<dbReference type="EMBL" id="CP021084">
    <property type="protein sequence ID" value="ASN83325.1"/>
    <property type="molecule type" value="Genomic_DNA"/>
</dbReference>
<dbReference type="GO" id="GO:0016887">
    <property type="term" value="F:ATP hydrolysis activity"/>
    <property type="evidence" value="ECO:0007669"/>
    <property type="project" value="RHEA"/>
</dbReference>
<dbReference type="Pfam" id="PF00580">
    <property type="entry name" value="UvrD-helicase"/>
    <property type="match status" value="1"/>
</dbReference>
<evidence type="ECO:0000256" key="2">
    <source>
        <dbReference type="ARBA" id="ARBA00022801"/>
    </source>
</evidence>
<keyword evidence="12" id="KW-1185">Reference proteome</keyword>
<dbReference type="GO" id="GO:0000725">
    <property type="term" value="P:recombinational repair"/>
    <property type="evidence" value="ECO:0007669"/>
    <property type="project" value="TreeGrafter"/>
</dbReference>
<keyword evidence="1 9" id="KW-0547">Nucleotide-binding</keyword>
<dbReference type="SUPFAM" id="SSF52540">
    <property type="entry name" value="P-loop containing nucleoside triphosphate hydrolases"/>
    <property type="match status" value="1"/>
</dbReference>
<evidence type="ECO:0000313" key="11">
    <source>
        <dbReference type="EMBL" id="ASN83325.1"/>
    </source>
</evidence>
<dbReference type="RefSeq" id="WP_081425814.1">
    <property type="nucleotide sequence ID" value="NZ_CP021084.1"/>
</dbReference>
<dbReference type="InterPro" id="IPR000212">
    <property type="entry name" value="DNA_helicase_UvrD/REP"/>
</dbReference>
<dbReference type="Pfam" id="PF13361">
    <property type="entry name" value="UvrD_C"/>
    <property type="match status" value="1"/>
</dbReference>
<evidence type="ECO:0000256" key="3">
    <source>
        <dbReference type="ARBA" id="ARBA00022806"/>
    </source>
</evidence>
<protein>
    <recommendedName>
        <fullName evidence="7">DNA 3'-5' helicase</fullName>
        <ecNumber evidence="7">5.6.2.4</ecNumber>
    </recommendedName>
</protein>
<geneLocation type="plasmid" evidence="12">
    <name>pdfi3</name>
</geneLocation>
<dbReference type="PROSITE" id="PS51198">
    <property type="entry name" value="UVRD_HELICASE_ATP_BIND"/>
    <property type="match status" value="1"/>
</dbReference>
<proteinExistence type="predicted"/>
<dbReference type="KEGG" id="dfc:DFI_19195"/>
<keyword evidence="11" id="KW-0614">Plasmid</keyword>
<dbReference type="EC" id="5.6.2.4" evidence="7"/>
<comment type="catalytic activity">
    <reaction evidence="8">
        <text>ATP + H2O = ADP + phosphate + H(+)</text>
        <dbReference type="Rhea" id="RHEA:13065"/>
        <dbReference type="ChEBI" id="CHEBI:15377"/>
        <dbReference type="ChEBI" id="CHEBI:15378"/>
        <dbReference type="ChEBI" id="CHEBI:30616"/>
        <dbReference type="ChEBI" id="CHEBI:43474"/>
        <dbReference type="ChEBI" id="CHEBI:456216"/>
        <dbReference type="EC" id="5.6.2.4"/>
    </reaction>
</comment>
<evidence type="ECO:0000256" key="7">
    <source>
        <dbReference type="ARBA" id="ARBA00034808"/>
    </source>
</evidence>
<name>A0A221T355_9DEIO</name>
<feature type="binding site" evidence="9">
    <location>
        <begin position="62"/>
        <end position="69"/>
    </location>
    <ligand>
        <name>ATP</name>
        <dbReference type="ChEBI" id="CHEBI:30616"/>
    </ligand>
</feature>
<reference evidence="11 12" key="1">
    <citation type="submission" date="2017-05" db="EMBL/GenBank/DDBJ databases">
        <title>The complete genome sequence of Deinococcus ficus isolated from the rhizosphere of the Ficus religiosa L. in Taiwan.</title>
        <authorList>
            <person name="Wu K.-M."/>
            <person name="Liao T.-L."/>
            <person name="Liu Y.-M."/>
            <person name="Young C.-C."/>
            <person name="Tsai S.-F."/>
        </authorList>
    </citation>
    <scope>NUCLEOTIDE SEQUENCE [LARGE SCALE GENOMIC DNA]</scope>
    <source>
        <strain evidence="11 12">CC-FR2-10</strain>
        <plasmid evidence="12">pdfi3</plasmid>
    </source>
</reference>
<keyword evidence="3 9" id="KW-0347">Helicase</keyword>
<dbReference type="PANTHER" id="PTHR11070:SF2">
    <property type="entry name" value="ATP-DEPENDENT DNA HELICASE SRS2"/>
    <property type="match status" value="1"/>
</dbReference>
<dbReference type="GO" id="GO:0043138">
    <property type="term" value="F:3'-5' DNA helicase activity"/>
    <property type="evidence" value="ECO:0007669"/>
    <property type="project" value="UniProtKB-EC"/>
</dbReference>
<evidence type="ECO:0000256" key="9">
    <source>
        <dbReference type="PROSITE-ProRule" id="PRU00560"/>
    </source>
</evidence>
<evidence type="ECO:0000256" key="5">
    <source>
        <dbReference type="ARBA" id="ARBA00023235"/>
    </source>
</evidence>
<dbReference type="InterPro" id="IPR027417">
    <property type="entry name" value="P-loop_NTPase"/>
</dbReference>
<evidence type="ECO:0000259" key="10">
    <source>
        <dbReference type="PROSITE" id="PS51198"/>
    </source>
</evidence>
<organism evidence="11 12">
    <name type="scientific">Deinococcus ficus</name>
    <dbReference type="NCBI Taxonomy" id="317577"/>
    <lineage>
        <taxon>Bacteria</taxon>
        <taxon>Thermotogati</taxon>
        <taxon>Deinococcota</taxon>
        <taxon>Deinococci</taxon>
        <taxon>Deinococcales</taxon>
        <taxon>Deinococcaceae</taxon>
        <taxon>Deinococcus</taxon>
    </lineage>
</organism>
<dbReference type="InterPro" id="IPR014017">
    <property type="entry name" value="DNA_helicase_UvrD-like_C"/>
</dbReference>
<evidence type="ECO:0000313" key="12">
    <source>
        <dbReference type="Proteomes" id="UP000259030"/>
    </source>
</evidence>
<keyword evidence="4 9" id="KW-0067">ATP-binding</keyword>
<evidence type="ECO:0000256" key="4">
    <source>
        <dbReference type="ARBA" id="ARBA00022840"/>
    </source>
</evidence>
<keyword evidence="5" id="KW-0413">Isomerase</keyword>
<dbReference type="GO" id="GO:0003677">
    <property type="term" value="F:DNA binding"/>
    <property type="evidence" value="ECO:0007669"/>
    <property type="project" value="InterPro"/>
</dbReference>
<keyword evidence="2 9" id="KW-0378">Hydrolase</keyword>
<comment type="catalytic activity">
    <reaction evidence="6">
        <text>Couples ATP hydrolysis with the unwinding of duplex DNA by translocating in the 3'-5' direction.</text>
        <dbReference type="EC" id="5.6.2.4"/>
    </reaction>
</comment>
<evidence type="ECO:0000256" key="6">
    <source>
        <dbReference type="ARBA" id="ARBA00034617"/>
    </source>
</evidence>
<dbReference type="GO" id="GO:0005524">
    <property type="term" value="F:ATP binding"/>
    <property type="evidence" value="ECO:0007669"/>
    <property type="project" value="UniProtKB-UniRule"/>
</dbReference>
<sequence>MQTQDAPSAMQMAQTPDATALLDLIPAGTRGQIEARVRRFTPEQRRVLHWVVATPRNLIIESTAGSGKSTVLQVMAEVLSAMAPTRKIGVMAFNSTIARELQDKMPAGVQTGTIHAICNNLLKTHAPRAPKANEFKERNLVHAYIKERGLEGHALLQNLVKLMELSMVYLKGQEDELRALAAEHDLKFDAHLKLAPIIKELHLRSFGDFLRTGEVSFTEMLYLPMRLNVGKGSLDVQLVDEAQDLNALQHRVIRWLAGDTGRVIFVGDSDQAIYRFSGADKQGLARAEEIFAAVKLHLTVTFRCPKAHVALAQRYSDHIRAFDGAKEGTVLHVDERDLPRQLRGGDLVISRKAAPLIELALMLTQQHQNVVLLGIDIKKSITRLAKLAFPHTFTLADIEQRLMALHYQLTEKHFQSGLSGGALRAAATRDTDLIACVAALATTTCLRSGGTGTGEGVMALLEDLQKRGRGAPIKLCTIHKAKGLEAERVTILRPEELDDVRGDADEVRAVAFVAYTRAKDTLLLTRSAAAQSPALSAEPQLRRGA</sequence>
<dbReference type="Gene3D" id="3.40.50.300">
    <property type="entry name" value="P-loop containing nucleotide triphosphate hydrolases"/>
    <property type="match status" value="2"/>
</dbReference>
<dbReference type="Proteomes" id="UP000259030">
    <property type="component" value="Plasmid pDFI3"/>
</dbReference>
<feature type="domain" description="UvrD-like helicase ATP-binding" evidence="10">
    <location>
        <begin position="41"/>
        <end position="305"/>
    </location>
</feature>
<dbReference type="InterPro" id="IPR014016">
    <property type="entry name" value="UvrD-like_ATP-bd"/>
</dbReference>
<evidence type="ECO:0000256" key="1">
    <source>
        <dbReference type="ARBA" id="ARBA00022741"/>
    </source>
</evidence>
<dbReference type="AlphaFoldDB" id="A0A221T355"/>
<dbReference type="PANTHER" id="PTHR11070">
    <property type="entry name" value="UVRD / RECB / PCRA DNA HELICASE FAMILY MEMBER"/>
    <property type="match status" value="1"/>
</dbReference>
<gene>
    <name evidence="11" type="ORF">DFI_19195</name>
</gene>